<dbReference type="PIRSF" id="PIRSF001434">
    <property type="entry name" value="CGS"/>
    <property type="match status" value="1"/>
</dbReference>
<organism evidence="6 7">
    <name type="scientific">Paramarasmius palmivorus</name>
    <dbReference type="NCBI Taxonomy" id="297713"/>
    <lineage>
        <taxon>Eukaryota</taxon>
        <taxon>Fungi</taxon>
        <taxon>Dikarya</taxon>
        <taxon>Basidiomycota</taxon>
        <taxon>Agaricomycotina</taxon>
        <taxon>Agaricomycetes</taxon>
        <taxon>Agaricomycetidae</taxon>
        <taxon>Agaricales</taxon>
        <taxon>Marasmiineae</taxon>
        <taxon>Marasmiaceae</taxon>
        <taxon>Paramarasmius</taxon>
    </lineage>
</organism>
<accession>A0AAW0BW25</accession>
<feature type="modified residue" description="N6-(pyridoxal phosphate)lysine" evidence="3">
    <location>
        <position position="198"/>
    </location>
</feature>
<dbReference type="PANTHER" id="PTHR11808:SF35">
    <property type="entry name" value="CYSTATHIONINE GAMMA-SYNTHASE (AFU_ORTHOLOGUE AFUA_7G01590)"/>
    <property type="match status" value="1"/>
</dbReference>
<dbReference type="GO" id="GO:0030170">
    <property type="term" value="F:pyridoxal phosphate binding"/>
    <property type="evidence" value="ECO:0007669"/>
    <property type="project" value="InterPro"/>
</dbReference>
<evidence type="ECO:0000256" key="1">
    <source>
        <dbReference type="ARBA" id="ARBA00001933"/>
    </source>
</evidence>
<gene>
    <name evidence="6" type="ORF">VNI00_013688</name>
</gene>
<dbReference type="EMBL" id="JAYKXP010000071">
    <property type="protein sequence ID" value="KAK7031084.1"/>
    <property type="molecule type" value="Genomic_DNA"/>
</dbReference>
<feature type="region of interest" description="Disordered" evidence="5">
    <location>
        <begin position="1"/>
        <end position="53"/>
    </location>
</feature>
<evidence type="ECO:0000256" key="4">
    <source>
        <dbReference type="RuleBase" id="RU362118"/>
    </source>
</evidence>
<dbReference type="InterPro" id="IPR015421">
    <property type="entry name" value="PyrdxlP-dep_Trfase_major"/>
</dbReference>
<dbReference type="Proteomes" id="UP001383192">
    <property type="component" value="Unassembled WGS sequence"/>
</dbReference>
<dbReference type="Gene3D" id="3.90.1150.10">
    <property type="entry name" value="Aspartate Aminotransferase, domain 1"/>
    <property type="match status" value="1"/>
</dbReference>
<dbReference type="InterPro" id="IPR015424">
    <property type="entry name" value="PyrdxlP-dep_Trfase"/>
</dbReference>
<keyword evidence="2 3" id="KW-0663">Pyridoxal phosphate</keyword>
<dbReference type="InterPro" id="IPR000277">
    <property type="entry name" value="Cys/Met-Metab_PyrdxlP-dep_enz"/>
</dbReference>
<comment type="similarity">
    <text evidence="4">Belongs to the trans-sulfuration enzymes family.</text>
</comment>
<sequence>MSNRLRGGDLIHGDAHLNRDSRPEVAPAISVSTTFRAPPNPDVPEDDNFRNPERNVYSRYTQDVSTRAEHVLSKINNGYALTYASGLAACFAAMVQYSPKRLAIREGYWGTHNTLQAYQKSKGIEVPMIDLDDEFQPGDVCWLETPVNPTGESRDIAYYAEKIHKVGGKLIVDSTMAPPPLQYPFDFGADCIVHSGTKYFGGHSDLLCGVVIVKTEAEWTTLMIDRTYMGTVMGSLEAWLLLRSLRTLHLRIARQSETATSLAQWLQLVADNTASGRSYDGVPAGLVTKVLHSSLQGTDARGFDPKSQLKGGWNATFAIHLSDVVYAKNLPTCTQYFIPATSLGGIESLIEYRARVFPQEHPLLVRLSVGCEDLDELKDDLRKAFQKVAEVGKKSEL</sequence>
<dbReference type="Pfam" id="PF01053">
    <property type="entry name" value="Cys_Met_Meta_PP"/>
    <property type="match status" value="1"/>
</dbReference>
<protein>
    <recommendedName>
        <fullName evidence="8">Cystathionine gamma-synthase</fullName>
    </recommendedName>
</protein>
<name>A0AAW0BW25_9AGAR</name>
<dbReference type="SUPFAM" id="SSF53383">
    <property type="entry name" value="PLP-dependent transferases"/>
    <property type="match status" value="1"/>
</dbReference>
<evidence type="ECO:0008006" key="8">
    <source>
        <dbReference type="Google" id="ProtNLM"/>
    </source>
</evidence>
<evidence type="ECO:0000313" key="7">
    <source>
        <dbReference type="Proteomes" id="UP001383192"/>
    </source>
</evidence>
<reference evidence="6 7" key="1">
    <citation type="submission" date="2024-01" db="EMBL/GenBank/DDBJ databases">
        <title>A draft genome for a cacao thread blight-causing isolate of Paramarasmius palmivorus.</title>
        <authorList>
            <person name="Baruah I.K."/>
            <person name="Bukari Y."/>
            <person name="Amoako-Attah I."/>
            <person name="Meinhardt L.W."/>
            <person name="Bailey B.A."/>
            <person name="Cohen S.P."/>
        </authorList>
    </citation>
    <scope>NUCLEOTIDE SEQUENCE [LARGE SCALE GENOMIC DNA]</scope>
    <source>
        <strain evidence="6 7">GH-12</strain>
    </source>
</reference>
<dbReference type="GO" id="GO:0005737">
    <property type="term" value="C:cytoplasm"/>
    <property type="evidence" value="ECO:0007669"/>
    <property type="project" value="TreeGrafter"/>
</dbReference>
<evidence type="ECO:0000313" key="6">
    <source>
        <dbReference type="EMBL" id="KAK7031084.1"/>
    </source>
</evidence>
<dbReference type="Gene3D" id="3.40.640.10">
    <property type="entry name" value="Type I PLP-dependent aspartate aminotransferase-like (Major domain)"/>
    <property type="match status" value="1"/>
</dbReference>
<comment type="cofactor">
    <cofactor evidence="1 4">
        <name>pyridoxal 5'-phosphate</name>
        <dbReference type="ChEBI" id="CHEBI:597326"/>
    </cofactor>
</comment>
<keyword evidence="7" id="KW-1185">Reference proteome</keyword>
<evidence type="ECO:0000256" key="5">
    <source>
        <dbReference type="SAM" id="MobiDB-lite"/>
    </source>
</evidence>
<feature type="compositionally biased region" description="Basic and acidic residues" evidence="5">
    <location>
        <begin position="1"/>
        <end position="23"/>
    </location>
</feature>
<evidence type="ECO:0000256" key="3">
    <source>
        <dbReference type="PIRSR" id="PIRSR001434-2"/>
    </source>
</evidence>
<dbReference type="GO" id="GO:0016846">
    <property type="term" value="F:carbon-sulfur lyase activity"/>
    <property type="evidence" value="ECO:0007669"/>
    <property type="project" value="TreeGrafter"/>
</dbReference>
<proteinExistence type="inferred from homology"/>
<dbReference type="PANTHER" id="PTHR11808">
    <property type="entry name" value="TRANS-SULFURATION ENZYME FAMILY MEMBER"/>
    <property type="match status" value="1"/>
</dbReference>
<dbReference type="InterPro" id="IPR015422">
    <property type="entry name" value="PyrdxlP-dep_Trfase_small"/>
</dbReference>
<dbReference type="AlphaFoldDB" id="A0AAW0BW25"/>
<evidence type="ECO:0000256" key="2">
    <source>
        <dbReference type="ARBA" id="ARBA00022898"/>
    </source>
</evidence>
<comment type="caution">
    <text evidence="6">The sequence shown here is derived from an EMBL/GenBank/DDBJ whole genome shotgun (WGS) entry which is preliminary data.</text>
</comment>
<dbReference type="GO" id="GO:0019346">
    <property type="term" value="P:transsulfuration"/>
    <property type="evidence" value="ECO:0007669"/>
    <property type="project" value="InterPro"/>
</dbReference>